<feature type="compositionally biased region" description="Basic and acidic residues" evidence="6">
    <location>
        <begin position="330"/>
        <end position="344"/>
    </location>
</feature>
<dbReference type="AlphaFoldDB" id="A0AB72UIC2"/>
<reference evidence="9 10" key="1">
    <citation type="journal article" date="2012" name="J. Bacteriol.">
        <title>Genome sequence of Thalassospira xiamenensis type strain M-5.</title>
        <authorList>
            <person name="Lai Q."/>
            <person name="Shao Z."/>
        </authorList>
    </citation>
    <scope>NUCLEOTIDE SEQUENCE [LARGE SCALE GENOMIC DNA]</scope>
    <source>
        <strain evidence="9 10">M-5</strain>
    </source>
</reference>
<evidence type="ECO:0000259" key="8">
    <source>
        <dbReference type="Pfam" id="PF00892"/>
    </source>
</evidence>
<comment type="subcellular location">
    <subcellularLocation>
        <location evidence="1">Membrane</location>
        <topology evidence="1">Multi-pass membrane protein</topology>
    </subcellularLocation>
</comment>
<evidence type="ECO:0000313" key="10">
    <source>
        <dbReference type="Proteomes" id="UP000007127"/>
    </source>
</evidence>
<evidence type="ECO:0000256" key="1">
    <source>
        <dbReference type="ARBA" id="ARBA00004141"/>
    </source>
</evidence>
<protein>
    <submittedName>
        <fullName evidence="9">Integral membrane protein</fullName>
    </submittedName>
</protein>
<evidence type="ECO:0000256" key="6">
    <source>
        <dbReference type="SAM" id="MobiDB-lite"/>
    </source>
</evidence>
<feature type="domain" description="EamA" evidence="8">
    <location>
        <begin position="16"/>
        <end position="147"/>
    </location>
</feature>
<evidence type="ECO:0000256" key="2">
    <source>
        <dbReference type="ARBA" id="ARBA00009853"/>
    </source>
</evidence>
<feature type="domain" description="EamA" evidence="8">
    <location>
        <begin position="156"/>
        <end position="285"/>
    </location>
</feature>
<feature type="transmembrane region" description="Helical" evidence="7">
    <location>
        <begin position="76"/>
        <end position="100"/>
    </location>
</feature>
<feature type="transmembrane region" description="Helical" evidence="7">
    <location>
        <begin position="157"/>
        <end position="175"/>
    </location>
</feature>
<name>A0AB72UIC2_9PROT</name>
<feature type="transmembrane region" description="Helical" evidence="7">
    <location>
        <begin position="245"/>
        <end position="263"/>
    </location>
</feature>
<dbReference type="PANTHER" id="PTHR22911:SF6">
    <property type="entry name" value="SOLUTE CARRIER FAMILY 35 MEMBER G1"/>
    <property type="match status" value="1"/>
</dbReference>
<feature type="transmembrane region" description="Helical" evidence="7">
    <location>
        <begin position="187"/>
        <end position="208"/>
    </location>
</feature>
<organism evidence="9 10">
    <name type="scientific">Thalassospira xiamenensis M-5 = DSM 17429</name>
    <dbReference type="NCBI Taxonomy" id="1123366"/>
    <lineage>
        <taxon>Bacteria</taxon>
        <taxon>Pseudomonadati</taxon>
        <taxon>Pseudomonadota</taxon>
        <taxon>Alphaproteobacteria</taxon>
        <taxon>Rhodospirillales</taxon>
        <taxon>Thalassospiraceae</taxon>
        <taxon>Thalassospira</taxon>
    </lineage>
</organism>
<evidence type="ECO:0000256" key="7">
    <source>
        <dbReference type="SAM" id="Phobius"/>
    </source>
</evidence>
<keyword evidence="4 7" id="KW-1133">Transmembrane helix</keyword>
<gene>
    <name evidence="9" type="ORF">TH3_18620</name>
</gene>
<dbReference type="Proteomes" id="UP000007127">
    <property type="component" value="Chromosome"/>
</dbReference>
<evidence type="ECO:0000256" key="5">
    <source>
        <dbReference type="ARBA" id="ARBA00023136"/>
    </source>
</evidence>
<evidence type="ECO:0000256" key="3">
    <source>
        <dbReference type="ARBA" id="ARBA00022692"/>
    </source>
</evidence>
<accession>A0AB72UIC2</accession>
<proteinExistence type="inferred from homology"/>
<dbReference type="InterPro" id="IPR037185">
    <property type="entry name" value="EmrE-like"/>
</dbReference>
<dbReference type="InterPro" id="IPR000620">
    <property type="entry name" value="EamA_dom"/>
</dbReference>
<feature type="transmembrane region" description="Helical" evidence="7">
    <location>
        <begin position="133"/>
        <end position="151"/>
    </location>
</feature>
<dbReference type="KEGG" id="txi:TH3_18620"/>
<dbReference type="GO" id="GO:0016020">
    <property type="term" value="C:membrane"/>
    <property type="evidence" value="ECO:0007669"/>
    <property type="project" value="UniProtKB-SubCell"/>
</dbReference>
<evidence type="ECO:0000313" key="9">
    <source>
        <dbReference type="EMBL" id="AJD53826.1"/>
    </source>
</evidence>
<evidence type="ECO:0000256" key="4">
    <source>
        <dbReference type="ARBA" id="ARBA00022989"/>
    </source>
</evidence>
<feature type="transmembrane region" description="Helical" evidence="7">
    <location>
        <begin position="106"/>
        <end position="124"/>
    </location>
</feature>
<feature type="transmembrane region" description="Helical" evidence="7">
    <location>
        <begin position="214"/>
        <end position="233"/>
    </location>
</feature>
<keyword evidence="3 7" id="KW-0812">Transmembrane</keyword>
<dbReference type="PANTHER" id="PTHR22911">
    <property type="entry name" value="ACYL-MALONYL CONDENSING ENZYME-RELATED"/>
    <property type="match status" value="1"/>
</dbReference>
<dbReference type="EMBL" id="CP004388">
    <property type="protein sequence ID" value="AJD53826.1"/>
    <property type="molecule type" value="Genomic_DNA"/>
</dbReference>
<keyword evidence="5 7" id="KW-0472">Membrane</keyword>
<dbReference type="Pfam" id="PF00892">
    <property type="entry name" value="EamA"/>
    <property type="match status" value="2"/>
</dbReference>
<feature type="transmembrane region" description="Helical" evidence="7">
    <location>
        <begin position="20"/>
        <end position="39"/>
    </location>
</feature>
<feature type="transmembrane region" description="Helical" evidence="7">
    <location>
        <begin position="269"/>
        <end position="286"/>
    </location>
</feature>
<comment type="similarity">
    <text evidence="2">Belongs to the drug/metabolite transporter (DMT) superfamily. 10 TMS drug/metabolite exporter (DME) (TC 2.A.7.3) family.</text>
</comment>
<sequence>MIMHLFRVSPDDDALRGALLMTGAAILFAAMAVLIRYITREVHPFEAAFFRNLFGLIPMIPWMLRDRLVGLRTLKLKLHFIRAVIGLAGMLCLFSALAIAPAAQVIAINFTVPILTTILAALILHETVRARRWTAVALGFIGAMIIVRPIGQTLETGAILALLATLFTAFAVTTVKMLSRSESANAIVTWMGMIMTPLSLIPALFFWQNPTWEQLGVLLAIAVLATAGQQLFVRANRTADQSYVMAFDFLRLPFVAALAFIMFGETVDFWTWAGASLIIGSTLYIARREAVLARKEKRRRRMPTTAAADSQAIPVTKAKTINPPEDPEGTPERKTGNKTGRIDA</sequence>
<dbReference type="SUPFAM" id="SSF103481">
    <property type="entry name" value="Multidrug resistance efflux transporter EmrE"/>
    <property type="match status" value="2"/>
</dbReference>
<feature type="region of interest" description="Disordered" evidence="6">
    <location>
        <begin position="296"/>
        <end position="344"/>
    </location>
</feature>